<reference evidence="1" key="1">
    <citation type="submission" date="2023-03" db="EMBL/GenBank/DDBJ databases">
        <title>Massive genome expansion in bonnet fungi (Mycena s.s.) driven by repeated elements and novel gene families across ecological guilds.</title>
        <authorList>
            <consortium name="Lawrence Berkeley National Laboratory"/>
            <person name="Harder C.B."/>
            <person name="Miyauchi S."/>
            <person name="Viragh M."/>
            <person name="Kuo A."/>
            <person name="Thoen E."/>
            <person name="Andreopoulos B."/>
            <person name="Lu D."/>
            <person name="Skrede I."/>
            <person name="Drula E."/>
            <person name="Henrissat B."/>
            <person name="Morin E."/>
            <person name="Kohler A."/>
            <person name="Barry K."/>
            <person name="LaButti K."/>
            <person name="Morin E."/>
            <person name="Salamov A."/>
            <person name="Lipzen A."/>
            <person name="Mereny Z."/>
            <person name="Hegedus B."/>
            <person name="Baldrian P."/>
            <person name="Stursova M."/>
            <person name="Weitz H."/>
            <person name="Taylor A."/>
            <person name="Grigoriev I.V."/>
            <person name="Nagy L.G."/>
            <person name="Martin F."/>
            <person name="Kauserud H."/>
        </authorList>
    </citation>
    <scope>NUCLEOTIDE SEQUENCE</scope>
    <source>
        <strain evidence="1">CBHHK200</strain>
    </source>
</reference>
<organism evidence="1 2">
    <name type="scientific">Mycena alexandri</name>
    <dbReference type="NCBI Taxonomy" id="1745969"/>
    <lineage>
        <taxon>Eukaryota</taxon>
        <taxon>Fungi</taxon>
        <taxon>Dikarya</taxon>
        <taxon>Basidiomycota</taxon>
        <taxon>Agaricomycotina</taxon>
        <taxon>Agaricomycetes</taxon>
        <taxon>Agaricomycetidae</taxon>
        <taxon>Agaricales</taxon>
        <taxon>Marasmiineae</taxon>
        <taxon>Mycenaceae</taxon>
        <taxon>Mycena</taxon>
    </lineage>
</organism>
<comment type="caution">
    <text evidence="1">The sequence shown here is derived from an EMBL/GenBank/DDBJ whole genome shotgun (WGS) entry which is preliminary data.</text>
</comment>
<proteinExistence type="predicted"/>
<name>A0AAD6RW00_9AGAR</name>
<evidence type="ECO:0000313" key="1">
    <source>
        <dbReference type="EMBL" id="KAJ7015828.1"/>
    </source>
</evidence>
<protein>
    <submittedName>
        <fullName evidence="1">Uncharacterized protein</fullName>
    </submittedName>
</protein>
<accession>A0AAD6RW00</accession>
<dbReference type="Proteomes" id="UP001218188">
    <property type="component" value="Unassembled WGS sequence"/>
</dbReference>
<sequence length="136" mass="15387">MESDRYHMDLGDIFDRPPSPVRNPRAKTFKPSDKSLHEWRGLRDEYLRNLLRLKGCSDADEDLCPACRQAPPTIRCKQCFGDELYCAACCVEMHAKNPLHIIDVWDGRLFSRTLLTEIGPPDPTSPQGVRVAGECG</sequence>
<dbReference type="CDD" id="cd19757">
    <property type="entry name" value="Bbox1"/>
    <property type="match status" value="1"/>
</dbReference>
<dbReference type="AlphaFoldDB" id="A0AAD6RW00"/>
<evidence type="ECO:0000313" key="2">
    <source>
        <dbReference type="Proteomes" id="UP001218188"/>
    </source>
</evidence>
<gene>
    <name evidence="1" type="ORF">C8F04DRAFT_1284628</name>
</gene>
<dbReference type="EMBL" id="JARJCM010000835">
    <property type="protein sequence ID" value="KAJ7015828.1"/>
    <property type="molecule type" value="Genomic_DNA"/>
</dbReference>
<keyword evidence="2" id="KW-1185">Reference proteome</keyword>